<gene>
    <name evidence="1" type="ORF">MNBD_NITROSPINAE01-82</name>
</gene>
<organism evidence="1">
    <name type="scientific">hydrothermal vent metagenome</name>
    <dbReference type="NCBI Taxonomy" id="652676"/>
    <lineage>
        <taxon>unclassified sequences</taxon>
        <taxon>metagenomes</taxon>
        <taxon>ecological metagenomes</taxon>
    </lineage>
</organism>
<protein>
    <submittedName>
        <fullName evidence="1">Uncharacterized protein</fullName>
    </submittedName>
</protein>
<dbReference type="AlphaFoldDB" id="A0A3B1C7I2"/>
<reference evidence="1" key="1">
    <citation type="submission" date="2018-06" db="EMBL/GenBank/DDBJ databases">
        <authorList>
            <person name="Zhirakovskaya E."/>
        </authorList>
    </citation>
    <scope>NUCLEOTIDE SEQUENCE</scope>
</reference>
<dbReference type="EMBL" id="UOGC01000097">
    <property type="protein sequence ID" value="VAX19858.1"/>
    <property type="molecule type" value="Genomic_DNA"/>
</dbReference>
<sequence>MEAKLPVKTVLENGMLEGKTIEEVASEASYLAPAKTCEIIRTAIEMYPDNALPIVVAALAKGAEEEVAIRCAILAGADPALITEGTAAGFAIGRTVPSGVPEGGNGGGGDLSPS</sequence>
<evidence type="ECO:0000313" key="1">
    <source>
        <dbReference type="EMBL" id="VAX19858.1"/>
    </source>
</evidence>
<accession>A0A3B1C7I2</accession>
<name>A0A3B1C7I2_9ZZZZ</name>
<proteinExistence type="predicted"/>